<reference evidence="2 5" key="2">
    <citation type="submission" date="2019-07" db="EMBL/GenBank/DDBJ databases">
        <title>Whole genome shotgun sequence of Halolactibacillus halophilus NBRC 100868.</title>
        <authorList>
            <person name="Hosoyama A."/>
            <person name="Uohara A."/>
            <person name="Ohji S."/>
            <person name="Ichikawa N."/>
        </authorList>
    </citation>
    <scope>NUCLEOTIDE SEQUENCE [LARGE SCALE GENOMIC DNA]</scope>
    <source>
        <strain evidence="2 5">NBRC 100868</strain>
    </source>
</reference>
<dbReference type="STRING" id="306540.SAMN05421839_11110"/>
<dbReference type="RefSeq" id="WP_089831222.1">
    <property type="nucleotide sequence ID" value="NZ_BJWI01000010.1"/>
</dbReference>
<dbReference type="AlphaFoldDB" id="A0A1I5NT41"/>
<dbReference type="Proteomes" id="UP000242243">
    <property type="component" value="Unassembled WGS sequence"/>
</dbReference>
<dbReference type="EMBL" id="BJWI01000010">
    <property type="protein sequence ID" value="GEM01426.1"/>
    <property type="molecule type" value="Genomic_DNA"/>
</dbReference>
<dbReference type="OrthoDB" id="2381181at2"/>
<keyword evidence="5" id="KW-1185">Reference proteome</keyword>
<gene>
    <name evidence="2" type="ORF">HHA03_09580</name>
    <name evidence="3" type="ORF">SAMN05421839_11110</name>
</gene>
<dbReference type="Proteomes" id="UP000321547">
    <property type="component" value="Unassembled WGS sequence"/>
</dbReference>
<accession>A0A1I5NT41</accession>
<keyword evidence="1" id="KW-1133">Transmembrane helix</keyword>
<dbReference type="EMBL" id="FOXC01000011">
    <property type="protein sequence ID" value="SFP24790.1"/>
    <property type="molecule type" value="Genomic_DNA"/>
</dbReference>
<evidence type="ECO:0000313" key="2">
    <source>
        <dbReference type="EMBL" id="GEM01426.1"/>
    </source>
</evidence>
<keyword evidence="1" id="KW-0812">Transmembrane</keyword>
<dbReference type="Gene3D" id="3.10.450.40">
    <property type="match status" value="1"/>
</dbReference>
<evidence type="ECO:0000256" key="1">
    <source>
        <dbReference type="SAM" id="Phobius"/>
    </source>
</evidence>
<evidence type="ECO:0000313" key="5">
    <source>
        <dbReference type="Proteomes" id="UP000321547"/>
    </source>
</evidence>
<keyword evidence="1" id="KW-0472">Membrane</keyword>
<protein>
    <submittedName>
        <fullName evidence="3">Uncharacterized protein YpmB</fullName>
    </submittedName>
</protein>
<name>A0A1I5NT41_9BACI</name>
<organism evidence="3 4">
    <name type="scientific">Halolactibacillus halophilus</name>
    <dbReference type="NCBI Taxonomy" id="306540"/>
    <lineage>
        <taxon>Bacteria</taxon>
        <taxon>Bacillati</taxon>
        <taxon>Bacillota</taxon>
        <taxon>Bacilli</taxon>
        <taxon>Bacillales</taxon>
        <taxon>Bacillaceae</taxon>
        <taxon>Halolactibacillus</taxon>
    </lineage>
</organism>
<proteinExistence type="predicted"/>
<sequence length="174" mass="19603">MKQQSSQFIELNYPKIIVGILLLIGIVGAGYSVHLYSVIREAEDDDFDSSIARVKAAYDIGEIDEVTRFHGDVFYHVIHTSDEDSVTYYYVDQSDQSADITVYTAQSSDPIQPILATFLSERPNNDISRVNVGLRQQVPIVEIISTTTTESVRYDYYRLTDGTYESGITLNNVN</sequence>
<evidence type="ECO:0000313" key="4">
    <source>
        <dbReference type="Proteomes" id="UP000242243"/>
    </source>
</evidence>
<evidence type="ECO:0000313" key="3">
    <source>
        <dbReference type="EMBL" id="SFP24790.1"/>
    </source>
</evidence>
<reference evidence="3 4" key="1">
    <citation type="submission" date="2016-10" db="EMBL/GenBank/DDBJ databases">
        <authorList>
            <person name="de Groot N.N."/>
        </authorList>
    </citation>
    <scope>NUCLEOTIDE SEQUENCE [LARGE SCALE GENOMIC DNA]</scope>
    <source>
        <strain evidence="3 4">DSM 17073</strain>
    </source>
</reference>
<feature type="transmembrane region" description="Helical" evidence="1">
    <location>
        <begin position="12"/>
        <end position="33"/>
    </location>
</feature>